<sequence length="306" mass="34053">MTTNWARRLSVFLGASLLLPIVSEFVASRIKHEAYDYTLALSLVAIVGPIALALYYVRPVRMTARIIMSVGLMASGLLVAALGYVLMTAPDQLSNDNGLVSRIVGGFALGIGLLIGSLGGLYFGRGRFDVPVELPAPTAPADPSQVKIERFAHFRSPTHGPLITKIIERMSIDDLQYVAYYVDGQPIMSLDLLDHPELERYHEVVEPYQRREEYHRQGKALNALCRKLNAELAPLNTGDLIRLVFDVERGAIYYYVVTTDTNRFLIGVTLNQYKVNVADRKVAQLVDDIRVHLGQPKMTELEQAQP</sequence>
<accession>A0A8J3VFW6</accession>
<keyword evidence="1" id="KW-0812">Transmembrane</keyword>
<dbReference type="RefSeq" id="WP_203908393.1">
    <property type="nucleotide sequence ID" value="NZ_BONY01000013.1"/>
</dbReference>
<comment type="caution">
    <text evidence="2">The sequence shown here is derived from an EMBL/GenBank/DDBJ whole genome shotgun (WGS) entry which is preliminary data.</text>
</comment>
<feature type="transmembrane region" description="Helical" evidence="1">
    <location>
        <begin position="37"/>
        <end position="57"/>
    </location>
</feature>
<dbReference type="AlphaFoldDB" id="A0A8J3VFW6"/>
<dbReference type="EMBL" id="BONY01000013">
    <property type="protein sequence ID" value="GIH04512.1"/>
    <property type="molecule type" value="Genomic_DNA"/>
</dbReference>
<keyword evidence="1" id="KW-1133">Transmembrane helix</keyword>
<evidence type="ECO:0000313" key="3">
    <source>
        <dbReference type="Proteomes" id="UP000612899"/>
    </source>
</evidence>
<feature type="transmembrane region" description="Helical" evidence="1">
    <location>
        <begin position="99"/>
        <end position="123"/>
    </location>
</feature>
<evidence type="ECO:0000256" key="1">
    <source>
        <dbReference type="SAM" id="Phobius"/>
    </source>
</evidence>
<keyword evidence="1" id="KW-0472">Membrane</keyword>
<keyword evidence="3" id="KW-1185">Reference proteome</keyword>
<evidence type="ECO:0000313" key="2">
    <source>
        <dbReference type="EMBL" id="GIH04512.1"/>
    </source>
</evidence>
<organism evidence="2 3">
    <name type="scientific">Rhizocola hellebori</name>
    <dbReference type="NCBI Taxonomy" id="1392758"/>
    <lineage>
        <taxon>Bacteria</taxon>
        <taxon>Bacillati</taxon>
        <taxon>Actinomycetota</taxon>
        <taxon>Actinomycetes</taxon>
        <taxon>Micromonosporales</taxon>
        <taxon>Micromonosporaceae</taxon>
        <taxon>Rhizocola</taxon>
    </lineage>
</organism>
<name>A0A8J3VFW6_9ACTN</name>
<protein>
    <submittedName>
        <fullName evidence="2">Uncharacterized protein</fullName>
    </submittedName>
</protein>
<reference evidence="2" key="1">
    <citation type="submission" date="2021-01" db="EMBL/GenBank/DDBJ databases">
        <title>Whole genome shotgun sequence of Rhizocola hellebori NBRC 109834.</title>
        <authorList>
            <person name="Komaki H."/>
            <person name="Tamura T."/>
        </authorList>
    </citation>
    <scope>NUCLEOTIDE SEQUENCE</scope>
    <source>
        <strain evidence="2">NBRC 109834</strain>
    </source>
</reference>
<gene>
    <name evidence="2" type="ORF">Rhe02_25790</name>
</gene>
<feature type="transmembrane region" description="Helical" evidence="1">
    <location>
        <begin position="66"/>
        <end position="87"/>
    </location>
</feature>
<proteinExistence type="predicted"/>
<dbReference type="Proteomes" id="UP000612899">
    <property type="component" value="Unassembled WGS sequence"/>
</dbReference>